<dbReference type="GO" id="GO:0033554">
    <property type="term" value="P:cellular response to stress"/>
    <property type="evidence" value="ECO:0007669"/>
    <property type="project" value="TreeGrafter"/>
</dbReference>
<evidence type="ECO:0000256" key="8">
    <source>
        <dbReference type="ARBA" id="ARBA00049091"/>
    </source>
</evidence>
<dbReference type="Pfam" id="PF00578">
    <property type="entry name" value="AhpC-TSA"/>
    <property type="match status" value="1"/>
</dbReference>
<dbReference type="GO" id="GO:0006412">
    <property type="term" value="P:translation"/>
    <property type="evidence" value="ECO:0007669"/>
    <property type="project" value="InterPro"/>
</dbReference>
<keyword evidence="6" id="KW-1015">Disulfide bond</keyword>
<dbReference type="PANTHER" id="PTHR10681">
    <property type="entry name" value="THIOREDOXIN PEROXIDASE"/>
    <property type="match status" value="1"/>
</dbReference>
<name>A0A085NHI9_9BILA</name>
<dbReference type="InterPro" id="IPR038340">
    <property type="entry name" value="MRP-L47_sf"/>
</dbReference>
<dbReference type="InterPro" id="IPR036249">
    <property type="entry name" value="Thioredoxin-like_sf"/>
</dbReference>
<protein>
    <recommendedName>
        <fullName evidence="2">thioredoxin-dependent peroxiredoxin</fullName>
        <ecNumber evidence="2">1.11.1.24</ecNumber>
    </recommendedName>
</protein>
<comment type="catalytic activity">
    <reaction evidence="8">
        <text>a hydroperoxide + [thioredoxin]-dithiol = an alcohol + [thioredoxin]-disulfide + H2O</text>
        <dbReference type="Rhea" id="RHEA:62620"/>
        <dbReference type="Rhea" id="RHEA-COMP:10698"/>
        <dbReference type="Rhea" id="RHEA-COMP:10700"/>
        <dbReference type="ChEBI" id="CHEBI:15377"/>
        <dbReference type="ChEBI" id="CHEBI:29950"/>
        <dbReference type="ChEBI" id="CHEBI:30879"/>
        <dbReference type="ChEBI" id="CHEBI:35924"/>
        <dbReference type="ChEBI" id="CHEBI:50058"/>
        <dbReference type="EC" id="1.11.1.24"/>
    </reaction>
</comment>
<dbReference type="Gene3D" id="3.40.30.10">
    <property type="entry name" value="Glutaredoxin"/>
    <property type="match status" value="1"/>
</dbReference>
<dbReference type="InterPro" id="IPR019479">
    <property type="entry name" value="Peroxiredoxin_C"/>
</dbReference>
<dbReference type="InterPro" id="IPR050217">
    <property type="entry name" value="Peroxiredoxin"/>
</dbReference>
<dbReference type="PANTHER" id="PTHR10681:SF128">
    <property type="entry name" value="THIOREDOXIN-DEPENDENT PEROXIDE REDUCTASE, MITOCHONDRIAL"/>
    <property type="match status" value="1"/>
</dbReference>
<keyword evidence="7" id="KW-0676">Redox-active center</keyword>
<dbReference type="GO" id="GO:0005829">
    <property type="term" value="C:cytosol"/>
    <property type="evidence" value="ECO:0007669"/>
    <property type="project" value="TreeGrafter"/>
</dbReference>
<reference evidence="11" key="1">
    <citation type="journal article" date="2014" name="Nat. Genet.">
        <title>Genome and transcriptome of the porcine whipworm Trichuris suis.</title>
        <authorList>
            <person name="Jex A.R."/>
            <person name="Nejsum P."/>
            <person name="Schwarz E.M."/>
            <person name="Hu L."/>
            <person name="Young N.D."/>
            <person name="Hall R.S."/>
            <person name="Korhonen P.K."/>
            <person name="Liao S."/>
            <person name="Thamsborg S."/>
            <person name="Xia J."/>
            <person name="Xu P."/>
            <person name="Wang S."/>
            <person name="Scheerlinck J.P."/>
            <person name="Hofmann A."/>
            <person name="Sternberg P.W."/>
            <person name="Wang J."/>
            <person name="Gasser R.B."/>
        </authorList>
    </citation>
    <scope>NUCLEOTIDE SEQUENCE [LARGE SCALE GENOMIC DNA]</scope>
    <source>
        <strain evidence="11">DCEP-RM93F</strain>
    </source>
</reference>
<dbReference type="GO" id="GO:0005761">
    <property type="term" value="C:mitochondrial ribosome"/>
    <property type="evidence" value="ECO:0007669"/>
    <property type="project" value="InterPro"/>
</dbReference>
<feature type="domain" description="Thioredoxin" evidence="10">
    <location>
        <begin position="58"/>
        <end position="216"/>
    </location>
</feature>
<accession>A0A085NHI9</accession>
<evidence type="ECO:0000256" key="4">
    <source>
        <dbReference type="ARBA" id="ARBA00022862"/>
    </source>
</evidence>
<evidence type="ECO:0000256" key="1">
    <source>
        <dbReference type="ARBA" id="ARBA00009796"/>
    </source>
</evidence>
<dbReference type="EMBL" id="KL367500">
    <property type="protein sequence ID" value="KFD68935.1"/>
    <property type="molecule type" value="Genomic_DNA"/>
</dbReference>
<dbReference type="GO" id="GO:0042744">
    <property type="term" value="P:hydrogen peroxide catabolic process"/>
    <property type="evidence" value="ECO:0007669"/>
    <property type="project" value="TreeGrafter"/>
</dbReference>
<proteinExistence type="inferred from homology"/>
<evidence type="ECO:0000256" key="3">
    <source>
        <dbReference type="ARBA" id="ARBA00022559"/>
    </source>
</evidence>
<sequence length="461" mass="53302">MIVKLAFQAGRCARNAFNYSNLQAGRKLLPASTVALRFTHHKHESTDESQPAPPPTIPRPQDHAPNFKGQAVIGGAFKEIKLSDYKGKWLILFFYPLDFTFVCPTEIIAFSERSAEFKAINCELIACSTDSHFSHLGWIRTARKEGGLGEMKIPVMSDFGKTIARDYGVLLEKDGIALRGLFVIDPKGIVRHVCVNDLPVGRSVDEALRVVMAFQFVEKHGEVCPANWKPDSPTIKPNPTEAKEYFSKVNKKMKRFASILATVGRRVSNKHVSWANFHCSSRLLDLSEFFDSPSNWDQQVVKTGRPWRKEELRIKSNSDLHKLWFVLLKERNMLLTMEHAAKVEVELFPCPERLDKVEISMKNLQEVVSERNRAYCLLTKGHTGERPWRWIVNEFGFRVKKYLNEHETPPKPGEEPFEEPYISDDAYVFQKLWKEKLYSDKREARDLELRNSRRHKFIYRY</sequence>
<dbReference type="Proteomes" id="UP000030758">
    <property type="component" value="Unassembled WGS sequence"/>
</dbReference>
<organism evidence="11">
    <name type="scientific">Trichuris suis</name>
    <name type="common">pig whipworm</name>
    <dbReference type="NCBI Taxonomy" id="68888"/>
    <lineage>
        <taxon>Eukaryota</taxon>
        <taxon>Metazoa</taxon>
        <taxon>Ecdysozoa</taxon>
        <taxon>Nematoda</taxon>
        <taxon>Enoplea</taxon>
        <taxon>Dorylaimia</taxon>
        <taxon>Trichinellida</taxon>
        <taxon>Trichuridae</taxon>
        <taxon>Trichuris</taxon>
    </lineage>
</organism>
<keyword evidence="4" id="KW-0049">Antioxidant</keyword>
<keyword evidence="3" id="KW-0575">Peroxidase</keyword>
<evidence type="ECO:0000256" key="6">
    <source>
        <dbReference type="ARBA" id="ARBA00023157"/>
    </source>
</evidence>
<dbReference type="PROSITE" id="PS51352">
    <property type="entry name" value="THIOREDOXIN_2"/>
    <property type="match status" value="1"/>
</dbReference>
<dbReference type="GO" id="GO:0006979">
    <property type="term" value="P:response to oxidative stress"/>
    <property type="evidence" value="ECO:0007669"/>
    <property type="project" value="TreeGrafter"/>
</dbReference>
<evidence type="ECO:0000256" key="5">
    <source>
        <dbReference type="ARBA" id="ARBA00023002"/>
    </source>
</evidence>
<dbReference type="GO" id="GO:0008379">
    <property type="term" value="F:thioredoxin peroxidase activity"/>
    <property type="evidence" value="ECO:0007669"/>
    <property type="project" value="TreeGrafter"/>
</dbReference>
<dbReference type="EC" id="1.11.1.24" evidence="2"/>
<gene>
    <name evidence="11" type="ORF">M514_08294</name>
</gene>
<dbReference type="InterPro" id="IPR013766">
    <property type="entry name" value="Thioredoxin_domain"/>
</dbReference>
<dbReference type="FunFam" id="3.40.30.10:FF:000003">
    <property type="entry name" value="Peroxiredoxin 1"/>
    <property type="match status" value="1"/>
</dbReference>
<dbReference type="GO" id="GO:0045454">
    <property type="term" value="P:cell redox homeostasis"/>
    <property type="evidence" value="ECO:0007669"/>
    <property type="project" value="TreeGrafter"/>
</dbReference>
<dbReference type="SUPFAM" id="SSF52833">
    <property type="entry name" value="Thioredoxin-like"/>
    <property type="match status" value="1"/>
</dbReference>
<dbReference type="CDD" id="cd03015">
    <property type="entry name" value="PRX_Typ2cys"/>
    <property type="match status" value="1"/>
</dbReference>
<dbReference type="Gene3D" id="6.10.330.20">
    <property type="match status" value="1"/>
</dbReference>
<dbReference type="Pfam" id="PF06984">
    <property type="entry name" value="MRP-L47"/>
    <property type="match status" value="1"/>
</dbReference>
<dbReference type="InterPro" id="IPR010729">
    <property type="entry name" value="Ribosomal_uL29_mit"/>
</dbReference>
<dbReference type="InterPro" id="IPR000866">
    <property type="entry name" value="AhpC/TSA"/>
</dbReference>
<dbReference type="GO" id="GO:0003735">
    <property type="term" value="F:structural constituent of ribosome"/>
    <property type="evidence" value="ECO:0007669"/>
    <property type="project" value="InterPro"/>
</dbReference>
<dbReference type="AlphaFoldDB" id="A0A085NHI9"/>
<evidence type="ECO:0000259" key="10">
    <source>
        <dbReference type="PROSITE" id="PS51352"/>
    </source>
</evidence>
<feature type="region of interest" description="Disordered" evidence="9">
    <location>
        <begin position="40"/>
        <end position="64"/>
    </location>
</feature>
<evidence type="ECO:0000256" key="7">
    <source>
        <dbReference type="ARBA" id="ARBA00023284"/>
    </source>
</evidence>
<dbReference type="Pfam" id="PF10417">
    <property type="entry name" value="1-cysPrx_C"/>
    <property type="match status" value="1"/>
</dbReference>
<keyword evidence="5" id="KW-0560">Oxidoreductase</keyword>
<evidence type="ECO:0000313" key="11">
    <source>
        <dbReference type="EMBL" id="KFD68935.1"/>
    </source>
</evidence>
<evidence type="ECO:0000256" key="9">
    <source>
        <dbReference type="SAM" id="MobiDB-lite"/>
    </source>
</evidence>
<evidence type="ECO:0000256" key="2">
    <source>
        <dbReference type="ARBA" id="ARBA00013017"/>
    </source>
</evidence>
<comment type="similarity">
    <text evidence="1">Belongs to the peroxiredoxin family. AhpC/Prx1 subfamily.</text>
</comment>